<dbReference type="RefSeq" id="WP_121069303.1">
    <property type="nucleotide sequence ID" value="NZ_RBIQ01000014.1"/>
</dbReference>
<evidence type="ECO:0000313" key="2">
    <source>
        <dbReference type="Proteomes" id="UP000269412"/>
    </source>
</evidence>
<proteinExistence type="predicted"/>
<comment type="caution">
    <text evidence="1">The sequence shown here is derived from an EMBL/GenBank/DDBJ whole genome shotgun (WGS) entry which is preliminary data.</text>
</comment>
<evidence type="ECO:0000313" key="1">
    <source>
        <dbReference type="EMBL" id="RKR06465.1"/>
    </source>
</evidence>
<name>A0A495DRS4_9FLAO</name>
<accession>A0A495DRS4</accession>
<sequence length="157" mass="17896">MKYFLCFSFCIVSFLSFSQEKKPPGKVSLHSWSYPSLSNGDTHSYFNLNYKVDTHLQLELRGFYDTYLLANVSKFDIVAKKYVTSKGFVFTGLGIEIEESKMGQKSTKPITNYSYGVGVDVNENLFLEARQQIQTNTNVQGIYSIPKLFTLGGKFKF</sequence>
<dbReference type="EMBL" id="RBIQ01000014">
    <property type="protein sequence ID" value="RKR06465.1"/>
    <property type="molecule type" value="Genomic_DNA"/>
</dbReference>
<dbReference type="AlphaFoldDB" id="A0A495DRS4"/>
<evidence type="ECO:0008006" key="3">
    <source>
        <dbReference type="Google" id="ProtNLM"/>
    </source>
</evidence>
<dbReference type="Proteomes" id="UP000269412">
    <property type="component" value="Unassembled WGS sequence"/>
</dbReference>
<gene>
    <name evidence="1" type="ORF">CLV91_3320</name>
</gene>
<reference evidence="1 2" key="1">
    <citation type="submission" date="2018-10" db="EMBL/GenBank/DDBJ databases">
        <title>Genomic Encyclopedia of Archaeal and Bacterial Type Strains, Phase II (KMG-II): from individual species to whole genera.</title>
        <authorList>
            <person name="Goeker M."/>
        </authorList>
    </citation>
    <scope>NUCLEOTIDE SEQUENCE [LARGE SCALE GENOMIC DNA]</scope>
    <source>
        <strain evidence="1 2">DSM 25230</strain>
    </source>
</reference>
<organism evidence="1 2">
    <name type="scientific">Maribacter vaceletii</name>
    <dbReference type="NCBI Taxonomy" id="1206816"/>
    <lineage>
        <taxon>Bacteria</taxon>
        <taxon>Pseudomonadati</taxon>
        <taxon>Bacteroidota</taxon>
        <taxon>Flavobacteriia</taxon>
        <taxon>Flavobacteriales</taxon>
        <taxon>Flavobacteriaceae</taxon>
        <taxon>Maribacter</taxon>
    </lineage>
</organism>
<dbReference type="OrthoDB" id="1178092at2"/>
<keyword evidence="2" id="KW-1185">Reference proteome</keyword>
<protein>
    <recommendedName>
        <fullName evidence="3">Outer membrane protein with beta-barrel domain</fullName>
    </recommendedName>
</protein>